<name>A0AAD8ELK6_DIPPU</name>
<feature type="non-terminal residue" evidence="2">
    <location>
        <position position="1"/>
    </location>
</feature>
<evidence type="ECO:0000313" key="3">
    <source>
        <dbReference type="Proteomes" id="UP001233999"/>
    </source>
</evidence>
<dbReference type="EMBL" id="JASPKZ010003077">
    <property type="protein sequence ID" value="KAJ9594042.1"/>
    <property type="molecule type" value="Genomic_DNA"/>
</dbReference>
<sequence length="63" mass="7172">PSNVGLRPISRPKDNKELERDSKTCAARISTRYSAPFIAWQHSSKPEGQTEDKRTVRVSVIYL</sequence>
<comment type="caution">
    <text evidence="2">The sequence shown here is derived from an EMBL/GenBank/DDBJ whole genome shotgun (WGS) entry which is preliminary data.</text>
</comment>
<feature type="non-terminal residue" evidence="2">
    <location>
        <position position="63"/>
    </location>
</feature>
<proteinExistence type="predicted"/>
<evidence type="ECO:0000256" key="1">
    <source>
        <dbReference type="SAM" id="MobiDB-lite"/>
    </source>
</evidence>
<reference evidence="2" key="1">
    <citation type="journal article" date="2023" name="IScience">
        <title>Live-bearing cockroach genome reveals convergent evolutionary mechanisms linked to viviparity in insects and beyond.</title>
        <authorList>
            <person name="Fouks B."/>
            <person name="Harrison M.C."/>
            <person name="Mikhailova A.A."/>
            <person name="Marchal E."/>
            <person name="English S."/>
            <person name="Carruthers M."/>
            <person name="Jennings E.C."/>
            <person name="Chiamaka E.L."/>
            <person name="Frigard R.A."/>
            <person name="Pippel M."/>
            <person name="Attardo G.M."/>
            <person name="Benoit J.B."/>
            <person name="Bornberg-Bauer E."/>
            <person name="Tobe S.S."/>
        </authorList>
    </citation>
    <scope>NUCLEOTIDE SEQUENCE</scope>
    <source>
        <strain evidence="2">Stay&amp;Tobe</strain>
    </source>
</reference>
<dbReference type="AlphaFoldDB" id="A0AAD8ELK6"/>
<feature type="region of interest" description="Disordered" evidence="1">
    <location>
        <begin position="1"/>
        <end position="21"/>
    </location>
</feature>
<feature type="compositionally biased region" description="Basic and acidic residues" evidence="1">
    <location>
        <begin position="11"/>
        <end position="21"/>
    </location>
</feature>
<protein>
    <submittedName>
        <fullName evidence="2">Uncharacterized protein</fullName>
    </submittedName>
</protein>
<dbReference type="Proteomes" id="UP001233999">
    <property type="component" value="Unassembled WGS sequence"/>
</dbReference>
<gene>
    <name evidence="2" type="ORF">L9F63_014519</name>
</gene>
<organism evidence="2 3">
    <name type="scientific">Diploptera punctata</name>
    <name type="common">Pacific beetle cockroach</name>
    <dbReference type="NCBI Taxonomy" id="6984"/>
    <lineage>
        <taxon>Eukaryota</taxon>
        <taxon>Metazoa</taxon>
        <taxon>Ecdysozoa</taxon>
        <taxon>Arthropoda</taxon>
        <taxon>Hexapoda</taxon>
        <taxon>Insecta</taxon>
        <taxon>Pterygota</taxon>
        <taxon>Neoptera</taxon>
        <taxon>Polyneoptera</taxon>
        <taxon>Dictyoptera</taxon>
        <taxon>Blattodea</taxon>
        <taxon>Blaberoidea</taxon>
        <taxon>Blaberidae</taxon>
        <taxon>Diplopterinae</taxon>
        <taxon>Diploptera</taxon>
    </lineage>
</organism>
<keyword evidence="3" id="KW-1185">Reference proteome</keyword>
<accession>A0AAD8ELK6</accession>
<evidence type="ECO:0000313" key="2">
    <source>
        <dbReference type="EMBL" id="KAJ9594042.1"/>
    </source>
</evidence>
<reference evidence="2" key="2">
    <citation type="submission" date="2023-05" db="EMBL/GenBank/DDBJ databases">
        <authorList>
            <person name="Fouks B."/>
        </authorList>
    </citation>
    <scope>NUCLEOTIDE SEQUENCE</scope>
    <source>
        <strain evidence="2">Stay&amp;Tobe</strain>
        <tissue evidence="2">Testes</tissue>
    </source>
</reference>